<dbReference type="Proteomes" id="UP001321453">
    <property type="component" value="Unassembled WGS sequence"/>
</dbReference>
<dbReference type="Pfam" id="PF07238">
    <property type="entry name" value="PilZ"/>
    <property type="match status" value="1"/>
</dbReference>
<keyword evidence="3" id="KW-1185">Reference proteome</keyword>
<feature type="domain" description="PilZ" evidence="1">
    <location>
        <begin position="84"/>
        <end position="187"/>
    </location>
</feature>
<dbReference type="Gene3D" id="2.40.10.220">
    <property type="entry name" value="predicted glycosyltransferase like domains"/>
    <property type="match status" value="1"/>
</dbReference>
<organism evidence="2 3">
    <name type="scientific">Cellulomonas edaphi</name>
    <dbReference type="NCBI Taxonomy" id="3053468"/>
    <lineage>
        <taxon>Bacteria</taxon>
        <taxon>Bacillati</taxon>
        <taxon>Actinomycetota</taxon>
        <taxon>Actinomycetes</taxon>
        <taxon>Micrococcales</taxon>
        <taxon>Cellulomonadaceae</taxon>
        <taxon>Cellulomonas</taxon>
    </lineage>
</organism>
<dbReference type="RefSeq" id="WP_289446028.1">
    <property type="nucleotide sequence ID" value="NZ_JAUCGR010000001.1"/>
</dbReference>
<dbReference type="InterPro" id="IPR009875">
    <property type="entry name" value="PilZ_domain"/>
</dbReference>
<comment type="caution">
    <text evidence="2">The sequence shown here is derived from an EMBL/GenBank/DDBJ whole genome shotgun (WGS) entry which is preliminary data.</text>
</comment>
<accession>A0ABT7S5T8</accession>
<dbReference type="SUPFAM" id="SSF141371">
    <property type="entry name" value="PilZ domain-like"/>
    <property type="match status" value="1"/>
</dbReference>
<evidence type="ECO:0000313" key="3">
    <source>
        <dbReference type="Proteomes" id="UP001321453"/>
    </source>
</evidence>
<name>A0ABT7S5T8_9CELL</name>
<evidence type="ECO:0000259" key="1">
    <source>
        <dbReference type="Pfam" id="PF07238"/>
    </source>
</evidence>
<evidence type="ECO:0000313" key="2">
    <source>
        <dbReference type="EMBL" id="MDM7830874.1"/>
    </source>
</evidence>
<reference evidence="2 3" key="1">
    <citation type="submission" date="2023-06" db="EMBL/GenBank/DDBJ databases">
        <title>Cellulomonas sp. MW9 Whole genome sequence.</title>
        <authorList>
            <person name="Park S."/>
        </authorList>
    </citation>
    <scope>NUCLEOTIDE SEQUENCE [LARGE SCALE GENOMIC DNA]</scope>
    <source>
        <strain evidence="2 3">MW9</strain>
    </source>
</reference>
<sequence>MHDLARCTVTAGDVVLDGYVADFDGATMSVGTEAGRVGSFRDGDDVTVLVLDEVRGEVRYSGWVAAVRGTGLQLAGLELTSMLQKRKVARVRIAQICTGTVGADEDSRRTMTFTVLDIGAHGMRISTTERLVVAERIAFRFPLADRTLSLQAEVVRSQRTPSGAHQFGCRFVGLAAGDLDAMFRYVMRAQGAQRRARLQS</sequence>
<protein>
    <submittedName>
        <fullName evidence="2">PilZ domain-containing protein</fullName>
    </submittedName>
</protein>
<proteinExistence type="predicted"/>
<dbReference type="EMBL" id="JAUCGR010000001">
    <property type="protein sequence ID" value="MDM7830874.1"/>
    <property type="molecule type" value="Genomic_DNA"/>
</dbReference>
<gene>
    <name evidence="2" type="ORF">QRT05_05975</name>
</gene>